<reference evidence="3" key="2">
    <citation type="journal article" date="2015" name="Fish Shellfish Immunol.">
        <title>Early steps in the European eel (Anguilla anguilla)-Vibrio vulnificus interaction in the gills: Role of the RtxA13 toxin.</title>
        <authorList>
            <person name="Callol A."/>
            <person name="Pajuelo D."/>
            <person name="Ebbesson L."/>
            <person name="Teles M."/>
            <person name="MacKenzie S."/>
            <person name="Amaro C."/>
        </authorList>
    </citation>
    <scope>NUCLEOTIDE SEQUENCE</scope>
</reference>
<keyword evidence="2" id="KW-0732">Signal</keyword>
<keyword evidence="1" id="KW-0472">Membrane</keyword>
<evidence type="ECO:0000256" key="2">
    <source>
        <dbReference type="SAM" id="SignalP"/>
    </source>
</evidence>
<reference evidence="3" key="1">
    <citation type="submission" date="2014-11" db="EMBL/GenBank/DDBJ databases">
        <authorList>
            <person name="Amaro Gonzalez C."/>
        </authorList>
    </citation>
    <scope>NUCLEOTIDE SEQUENCE</scope>
</reference>
<name>A0A0E9T016_ANGAN</name>
<dbReference type="EMBL" id="GBXM01062469">
    <property type="protein sequence ID" value="JAH46108.1"/>
    <property type="molecule type" value="Transcribed_RNA"/>
</dbReference>
<evidence type="ECO:0000256" key="1">
    <source>
        <dbReference type="SAM" id="Phobius"/>
    </source>
</evidence>
<feature type="transmembrane region" description="Helical" evidence="1">
    <location>
        <begin position="42"/>
        <end position="65"/>
    </location>
</feature>
<evidence type="ECO:0000313" key="3">
    <source>
        <dbReference type="EMBL" id="JAH46108.1"/>
    </source>
</evidence>
<keyword evidence="1" id="KW-1133">Transmembrane helix</keyword>
<organism evidence="3">
    <name type="scientific">Anguilla anguilla</name>
    <name type="common">European freshwater eel</name>
    <name type="synonym">Muraena anguilla</name>
    <dbReference type="NCBI Taxonomy" id="7936"/>
    <lineage>
        <taxon>Eukaryota</taxon>
        <taxon>Metazoa</taxon>
        <taxon>Chordata</taxon>
        <taxon>Craniata</taxon>
        <taxon>Vertebrata</taxon>
        <taxon>Euteleostomi</taxon>
        <taxon>Actinopterygii</taxon>
        <taxon>Neopterygii</taxon>
        <taxon>Teleostei</taxon>
        <taxon>Anguilliformes</taxon>
        <taxon>Anguillidae</taxon>
        <taxon>Anguilla</taxon>
    </lineage>
</organism>
<feature type="chain" id="PRO_5002433157" evidence="2">
    <location>
        <begin position="27"/>
        <end position="70"/>
    </location>
</feature>
<dbReference type="AlphaFoldDB" id="A0A0E9T016"/>
<sequence>MNRTNCCGLGLSFSFFFFFSPPAAQCLTILFAAASYSKSEVLNVVVVAAALDGITEITSFIIYIFKSKLK</sequence>
<feature type="signal peptide" evidence="2">
    <location>
        <begin position="1"/>
        <end position="26"/>
    </location>
</feature>
<proteinExistence type="predicted"/>
<protein>
    <submittedName>
        <fullName evidence="3">Uncharacterized protein</fullName>
    </submittedName>
</protein>
<accession>A0A0E9T016</accession>
<keyword evidence="1" id="KW-0812">Transmembrane</keyword>